<dbReference type="InterPro" id="IPR008863">
    <property type="entry name" value="Toxic_anion-R_TelA"/>
</dbReference>
<organism evidence="2 3">
    <name type="scientific">Streptomyces caniscabiei</name>
    <dbReference type="NCBI Taxonomy" id="2746961"/>
    <lineage>
        <taxon>Bacteria</taxon>
        <taxon>Bacillati</taxon>
        <taxon>Actinomycetota</taxon>
        <taxon>Actinomycetes</taxon>
        <taxon>Kitasatosporales</taxon>
        <taxon>Streptomycetaceae</taxon>
        <taxon>Streptomyces</taxon>
    </lineage>
</organism>
<dbReference type="PANTHER" id="PTHR38432">
    <property type="entry name" value="TELA-LIKE PROTEIN SAOUHSC_01408"/>
    <property type="match status" value="1"/>
</dbReference>
<evidence type="ECO:0000256" key="1">
    <source>
        <dbReference type="ARBA" id="ARBA00005541"/>
    </source>
</evidence>
<gene>
    <name evidence="2" type="ORF">IHE70_06625</name>
</gene>
<dbReference type="AlphaFoldDB" id="A0A927QE21"/>
<protein>
    <submittedName>
        <fullName evidence="2">Toxic anion resistance protein</fullName>
    </submittedName>
</protein>
<proteinExistence type="inferred from homology"/>
<comment type="caution">
    <text evidence="2">The sequence shown here is derived from an EMBL/GenBank/DDBJ whole genome shotgun (WGS) entry which is preliminary data.</text>
</comment>
<name>A0A927QE21_9ACTN</name>
<reference evidence="2" key="1">
    <citation type="submission" date="2020-09" db="EMBL/GenBank/DDBJ databases">
        <title>Streptomyces canutascabiei sp. nov., which causes potato common scab and is distributed across the world.</title>
        <authorList>
            <person name="Nguyen H.P."/>
            <person name="Weisberg A.J."/>
            <person name="Chang J.H."/>
            <person name="Clarke C.R."/>
        </authorList>
    </citation>
    <scope>NUCLEOTIDE SEQUENCE</scope>
    <source>
        <strain evidence="2">ID-01-6.2a</strain>
    </source>
</reference>
<evidence type="ECO:0000313" key="2">
    <source>
        <dbReference type="EMBL" id="MBD9722921.1"/>
    </source>
</evidence>
<dbReference type="EMBL" id="JACYXT010000002">
    <property type="protein sequence ID" value="MBD9722921.1"/>
    <property type="molecule type" value="Genomic_DNA"/>
</dbReference>
<dbReference type="Proteomes" id="UP000661025">
    <property type="component" value="Unassembled WGS sequence"/>
</dbReference>
<dbReference type="GeneID" id="79930989"/>
<dbReference type="Pfam" id="PF05816">
    <property type="entry name" value="TelA"/>
    <property type="match status" value="1"/>
</dbReference>
<sequence>MTIDNGAGDSAFTLTPPEPVAAVPREKAGGLVPVEESVRTDMARKAEEYVRGLAALDARSPEFAGRVGEITALGAGEMRGAAAQSNRMLERTVRSLPGKGGDAQSQVAGSLVELRRVVEDLDPHDLPASKGRRLLSRLPGGNKLRDHVAKYASAQGTLNRIVGSLRGGQDELRRDNAALQTERVRLWETMGKIQEYVVLTEALDTAVEAHIASHVDAADPQQGDTLRADVLFPVRQKHQDLLTQLAVCAQGYLAMDVVRRNNEELIKGVDRAATTTVSALRISVMLASALDNQKKVVDQVNALRGTTEDLIRGNAEMLATQSGEIQRIAADPAVGAETLRSAFQQIYRTLDTIDTYKAQATETMAATVESLTSELQHATRYLERSRNQGALEGGGLA</sequence>
<evidence type="ECO:0000313" key="3">
    <source>
        <dbReference type="Proteomes" id="UP000661025"/>
    </source>
</evidence>
<accession>A0A927QE21</accession>
<dbReference type="PANTHER" id="PTHR38432:SF1">
    <property type="entry name" value="TELA-LIKE PROTEIN SAOUHSC_01408"/>
    <property type="match status" value="1"/>
</dbReference>
<dbReference type="RefSeq" id="WP_192359919.1">
    <property type="nucleotide sequence ID" value="NZ_CP119182.1"/>
</dbReference>
<comment type="similarity">
    <text evidence="1">Belongs to the TelA family.</text>
</comment>